<name>A0A4Z1G7X9_9HELO</name>
<keyword evidence="3" id="KW-1185">Reference proteome</keyword>
<feature type="coiled-coil region" evidence="1">
    <location>
        <begin position="27"/>
        <end position="54"/>
    </location>
</feature>
<evidence type="ECO:0000313" key="2">
    <source>
        <dbReference type="EMBL" id="TGO31560.1"/>
    </source>
</evidence>
<protein>
    <submittedName>
        <fullName evidence="2">Uncharacterized protein</fullName>
    </submittedName>
</protein>
<proteinExistence type="predicted"/>
<evidence type="ECO:0000256" key="1">
    <source>
        <dbReference type="SAM" id="Coils"/>
    </source>
</evidence>
<gene>
    <name evidence="2" type="ORF">BHYA_0526g00020</name>
</gene>
<dbReference type="AlphaFoldDB" id="A0A4Z1G7X9"/>
<keyword evidence="1" id="KW-0175">Coiled coil</keyword>
<sequence>MLEQIKERSLSELEDLMRGFVEQANSISDIQERNDFQEQENIQMQEMIQEKIQERIQAKEDSCRLGRLSILITRSSEFAAPQKCNRKVNNQRAEQEIELCEEVGSWEGSVYEPPSTFLRTLALVVETSATAAREPARLFATVKTSVFVPAKDPDAARLLAWQLRPRIEAHPATPLLEDQRGLLGMSNRTGVAAFSKMLPSFAPSPI</sequence>
<organism evidence="2 3">
    <name type="scientific">Botrytis hyacinthi</name>
    <dbReference type="NCBI Taxonomy" id="278943"/>
    <lineage>
        <taxon>Eukaryota</taxon>
        <taxon>Fungi</taxon>
        <taxon>Dikarya</taxon>
        <taxon>Ascomycota</taxon>
        <taxon>Pezizomycotina</taxon>
        <taxon>Leotiomycetes</taxon>
        <taxon>Helotiales</taxon>
        <taxon>Sclerotiniaceae</taxon>
        <taxon>Botrytis</taxon>
    </lineage>
</organism>
<reference evidence="2 3" key="1">
    <citation type="submission" date="2017-12" db="EMBL/GenBank/DDBJ databases">
        <title>Comparative genomics of Botrytis spp.</title>
        <authorList>
            <person name="Valero-Jimenez C.A."/>
            <person name="Tapia P."/>
            <person name="Veloso J."/>
            <person name="Silva-Moreno E."/>
            <person name="Staats M."/>
            <person name="Valdes J.H."/>
            <person name="Van Kan J.A.L."/>
        </authorList>
    </citation>
    <scope>NUCLEOTIDE SEQUENCE [LARGE SCALE GENOMIC DNA]</scope>
    <source>
        <strain evidence="2 3">Bh0001</strain>
    </source>
</reference>
<evidence type="ECO:0000313" key="3">
    <source>
        <dbReference type="Proteomes" id="UP000297814"/>
    </source>
</evidence>
<dbReference type="EMBL" id="PQXK01000521">
    <property type="protein sequence ID" value="TGO31560.1"/>
    <property type="molecule type" value="Genomic_DNA"/>
</dbReference>
<accession>A0A4Z1G7X9</accession>
<comment type="caution">
    <text evidence="2">The sequence shown here is derived from an EMBL/GenBank/DDBJ whole genome shotgun (WGS) entry which is preliminary data.</text>
</comment>
<dbReference type="Proteomes" id="UP000297814">
    <property type="component" value="Unassembled WGS sequence"/>
</dbReference>